<dbReference type="GO" id="GO:0008757">
    <property type="term" value="F:S-adenosylmethionine-dependent methyltransferase activity"/>
    <property type="evidence" value="ECO:0007669"/>
    <property type="project" value="InterPro"/>
</dbReference>
<organism evidence="5 6">
    <name type="scientific">Candidatus Woesebacteria bacterium GWA1_41_8</name>
    <dbReference type="NCBI Taxonomy" id="1802471"/>
    <lineage>
        <taxon>Bacteria</taxon>
        <taxon>Candidatus Woeseibacteriota</taxon>
    </lineage>
</organism>
<keyword evidence="2" id="KW-0808">Transferase</keyword>
<name>A0A1F7WGV8_9BACT</name>
<evidence type="ECO:0000256" key="1">
    <source>
        <dbReference type="ARBA" id="ARBA00022603"/>
    </source>
</evidence>
<comment type="caution">
    <text evidence="5">The sequence shown here is derived from an EMBL/GenBank/DDBJ whole genome shotgun (WGS) entry which is preliminary data.</text>
</comment>
<dbReference type="Gene3D" id="3.40.50.150">
    <property type="entry name" value="Vaccinia Virus protein VP39"/>
    <property type="match status" value="1"/>
</dbReference>
<accession>A0A1F7WGV8</accession>
<feature type="domain" description="Methyltransferase" evidence="4">
    <location>
        <begin position="36"/>
        <end position="169"/>
    </location>
</feature>
<protein>
    <recommendedName>
        <fullName evidence="4">Methyltransferase domain-containing protein</fullName>
    </recommendedName>
</protein>
<dbReference type="CDD" id="cd02440">
    <property type="entry name" value="AdoMet_MTases"/>
    <property type="match status" value="1"/>
</dbReference>
<evidence type="ECO:0000259" key="4">
    <source>
        <dbReference type="Pfam" id="PF13847"/>
    </source>
</evidence>
<dbReference type="Pfam" id="PF13847">
    <property type="entry name" value="Methyltransf_31"/>
    <property type="match status" value="1"/>
</dbReference>
<evidence type="ECO:0000256" key="2">
    <source>
        <dbReference type="ARBA" id="ARBA00022679"/>
    </source>
</evidence>
<dbReference type="GO" id="GO:0032259">
    <property type="term" value="P:methylation"/>
    <property type="evidence" value="ECO:0007669"/>
    <property type="project" value="UniProtKB-KW"/>
</dbReference>
<gene>
    <name evidence="5" type="ORF">A2115_02565</name>
</gene>
<dbReference type="PANTHER" id="PTHR43464:SF19">
    <property type="entry name" value="UBIQUINONE BIOSYNTHESIS O-METHYLTRANSFERASE, MITOCHONDRIAL"/>
    <property type="match status" value="1"/>
</dbReference>
<proteinExistence type="predicted"/>
<dbReference type="STRING" id="1802471.A2115_02565"/>
<dbReference type="InterPro" id="IPR025714">
    <property type="entry name" value="Methyltranfer_dom"/>
</dbReference>
<keyword evidence="3" id="KW-0949">S-adenosyl-L-methionine</keyword>
<reference evidence="5 6" key="1">
    <citation type="journal article" date="2016" name="Nat. Commun.">
        <title>Thousands of microbial genomes shed light on interconnected biogeochemical processes in an aquifer system.</title>
        <authorList>
            <person name="Anantharaman K."/>
            <person name="Brown C.T."/>
            <person name="Hug L.A."/>
            <person name="Sharon I."/>
            <person name="Castelle C.J."/>
            <person name="Probst A.J."/>
            <person name="Thomas B.C."/>
            <person name="Singh A."/>
            <person name="Wilkins M.J."/>
            <person name="Karaoz U."/>
            <person name="Brodie E.L."/>
            <person name="Williams K.H."/>
            <person name="Hubbard S.S."/>
            <person name="Banfield J.F."/>
        </authorList>
    </citation>
    <scope>NUCLEOTIDE SEQUENCE [LARGE SCALE GENOMIC DNA]</scope>
</reference>
<dbReference type="AlphaFoldDB" id="A0A1F7WGV8"/>
<sequence length="296" mass="33752">MALTQTGERMTPAFDEGSLLYFEHVSRYFFASQFVKSKAVLDLACGSGYGTYLLFKAGAKKVVGVDLSKQAITYAQKHYKTKDTSFKVCDALNLPFTNSLFDIVVSFETIEHLQNQQAFIKEVKRELKNNGLLILSTPNRRVYPKGNLFHTKELDAAQLERLLKTNFKNVRILYQNNVFANQILEETSLKIAPLKNKIFPDWPNLSLKAKRLFNLPPNKNLYVIALASDSSLPEITQGLSLFKPGEPDKITEKINYLSSEVSVKSRQLNEIRSSRGWKLISFFHNLRIKIPILKKL</sequence>
<dbReference type="PANTHER" id="PTHR43464">
    <property type="entry name" value="METHYLTRANSFERASE"/>
    <property type="match status" value="1"/>
</dbReference>
<dbReference type="InterPro" id="IPR029063">
    <property type="entry name" value="SAM-dependent_MTases_sf"/>
</dbReference>
<evidence type="ECO:0000313" key="6">
    <source>
        <dbReference type="Proteomes" id="UP000176198"/>
    </source>
</evidence>
<dbReference type="Proteomes" id="UP000176198">
    <property type="component" value="Unassembled WGS sequence"/>
</dbReference>
<evidence type="ECO:0000256" key="3">
    <source>
        <dbReference type="ARBA" id="ARBA00022691"/>
    </source>
</evidence>
<evidence type="ECO:0000313" key="5">
    <source>
        <dbReference type="EMBL" id="OGM02043.1"/>
    </source>
</evidence>
<keyword evidence="1" id="KW-0489">Methyltransferase</keyword>
<dbReference type="EMBL" id="MGFJ01000032">
    <property type="protein sequence ID" value="OGM02043.1"/>
    <property type="molecule type" value="Genomic_DNA"/>
</dbReference>
<dbReference type="SUPFAM" id="SSF53335">
    <property type="entry name" value="S-adenosyl-L-methionine-dependent methyltransferases"/>
    <property type="match status" value="1"/>
</dbReference>